<dbReference type="GO" id="GO:0020037">
    <property type="term" value="F:heme binding"/>
    <property type="evidence" value="ECO:0007669"/>
    <property type="project" value="InterPro"/>
</dbReference>
<dbReference type="PRINTS" id="PR00385">
    <property type="entry name" value="P450"/>
</dbReference>
<evidence type="ECO:0000313" key="3">
    <source>
        <dbReference type="EMBL" id="MQY06806.1"/>
    </source>
</evidence>
<proteinExistence type="inferred from homology"/>
<dbReference type="InterPro" id="IPR036396">
    <property type="entry name" value="Cyt_P450_sf"/>
</dbReference>
<dbReference type="Pfam" id="PF00067">
    <property type="entry name" value="p450"/>
    <property type="match status" value="1"/>
</dbReference>
<dbReference type="GO" id="GO:0005506">
    <property type="term" value="F:iron ion binding"/>
    <property type="evidence" value="ECO:0007669"/>
    <property type="project" value="InterPro"/>
</dbReference>
<name>A0A7K0C0D5_9ACTN</name>
<dbReference type="InterPro" id="IPR017972">
    <property type="entry name" value="Cyt_P450_CS"/>
</dbReference>
<gene>
    <name evidence="3" type="primary">bioI_2</name>
    <name evidence="3" type="ORF">ACRB68_49020</name>
</gene>
<evidence type="ECO:0000256" key="2">
    <source>
        <dbReference type="RuleBase" id="RU000461"/>
    </source>
</evidence>
<organism evidence="3 4">
    <name type="scientific">Actinomadura macrotermitis</name>
    <dbReference type="NCBI Taxonomy" id="2585200"/>
    <lineage>
        <taxon>Bacteria</taxon>
        <taxon>Bacillati</taxon>
        <taxon>Actinomycetota</taxon>
        <taxon>Actinomycetes</taxon>
        <taxon>Streptosporangiales</taxon>
        <taxon>Thermomonosporaceae</taxon>
        <taxon>Actinomadura</taxon>
    </lineage>
</organism>
<evidence type="ECO:0000256" key="1">
    <source>
        <dbReference type="ARBA" id="ARBA00010617"/>
    </source>
</evidence>
<keyword evidence="4" id="KW-1185">Reference proteome</keyword>
<dbReference type="AlphaFoldDB" id="A0A7K0C0D5"/>
<keyword evidence="2" id="KW-0408">Iron</keyword>
<sequence length="362" mass="40484">MLVGSDGIVLVTGYEPCAEVLKSAKWGVIDADWSDARLQGWRTHRSRVAFLGTALGLNGADHQRHRRCMIPALSRRAIERRRAALAEITYRELHRFRAGLLDADFACAIADRLPVFAVCEVLGLDLGDADMLQQWAVDIASCHEISPSPSVLRKADEATSVLHDYLHGAEAAPRGLLAKLRRQENNHPDDIAFLITVILLTAGWETTSFLLPNLVYLLHRYPDQDALLRHDRALIPRAVEETLRFESPTLLDTRVALDDTFIGGHPFRRGQLAYILHAMANRDPAIFDEPDRFEVRRDETDHLAFGYGAHLCIGAQLARMEAQVFLEALFDLFPQGLQVTDVEYRPGLAFRGFSRFKVAGAG</sequence>
<protein>
    <submittedName>
        <fullName evidence="3">Biotin biosynthesis cytochrome P450</fullName>
        <ecNumber evidence="3">1.14.14.46</ecNumber>
    </submittedName>
</protein>
<dbReference type="Gene3D" id="1.10.630.10">
    <property type="entry name" value="Cytochrome P450"/>
    <property type="match status" value="1"/>
</dbReference>
<dbReference type="GO" id="GO:0016705">
    <property type="term" value="F:oxidoreductase activity, acting on paired donors, with incorporation or reduction of molecular oxygen"/>
    <property type="evidence" value="ECO:0007669"/>
    <property type="project" value="InterPro"/>
</dbReference>
<dbReference type="EMBL" id="WEGH01000003">
    <property type="protein sequence ID" value="MQY06806.1"/>
    <property type="molecule type" value="Genomic_DNA"/>
</dbReference>
<comment type="caution">
    <text evidence="3">The sequence shown here is derived from an EMBL/GenBank/DDBJ whole genome shotgun (WGS) entry which is preliminary data.</text>
</comment>
<keyword evidence="2 3" id="KW-0560">Oxidoreductase</keyword>
<dbReference type="EC" id="1.14.14.46" evidence="3"/>
<reference evidence="3 4" key="1">
    <citation type="submission" date="2019-10" db="EMBL/GenBank/DDBJ databases">
        <title>Actinomadura rubteroloni sp. nov. and Actinomadura macrotermitis sp. nov., isolated from the gut of fungus growing-termite Macrotermes natalensis.</title>
        <authorList>
            <person name="Benndorf R."/>
            <person name="Martin K."/>
            <person name="Kuefner M."/>
            <person name="De Beer W."/>
            <person name="Kaster A.-K."/>
            <person name="Vollmers J."/>
            <person name="Poulsen M."/>
            <person name="Beemelmanns C."/>
        </authorList>
    </citation>
    <scope>NUCLEOTIDE SEQUENCE [LARGE SCALE GENOMIC DNA]</scope>
    <source>
        <strain evidence="3 4">RB68</strain>
    </source>
</reference>
<dbReference type="PANTHER" id="PTHR46696">
    <property type="entry name" value="P450, PUTATIVE (EUROFUNG)-RELATED"/>
    <property type="match status" value="1"/>
</dbReference>
<dbReference type="PROSITE" id="PS00086">
    <property type="entry name" value="CYTOCHROME_P450"/>
    <property type="match status" value="1"/>
</dbReference>
<keyword evidence="2" id="KW-0349">Heme</keyword>
<accession>A0A7K0C0D5</accession>
<keyword evidence="2" id="KW-0503">Monooxygenase</keyword>
<dbReference type="PANTHER" id="PTHR46696:SF1">
    <property type="entry name" value="CYTOCHROME P450 YJIB-RELATED"/>
    <property type="match status" value="1"/>
</dbReference>
<evidence type="ECO:0000313" key="4">
    <source>
        <dbReference type="Proteomes" id="UP000487268"/>
    </source>
</evidence>
<dbReference type="SUPFAM" id="SSF48264">
    <property type="entry name" value="Cytochrome P450"/>
    <property type="match status" value="1"/>
</dbReference>
<dbReference type="InterPro" id="IPR001128">
    <property type="entry name" value="Cyt_P450"/>
</dbReference>
<keyword evidence="2" id="KW-0479">Metal-binding</keyword>
<dbReference type="PRINTS" id="PR00359">
    <property type="entry name" value="BP450"/>
</dbReference>
<dbReference type="InterPro" id="IPR002397">
    <property type="entry name" value="Cyt_P450_B"/>
</dbReference>
<dbReference type="Proteomes" id="UP000487268">
    <property type="component" value="Unassembled WGS sequence"/>
</dbReference>
<comment type="similarity">
    <text evidence="1 2">Belongs to the cytochrome P450 family.</text>
</comment>
<dbReference type="GO" id="GO:0004497">
    <property type="term" value="F:monooxygenase activity"/>
    <property type="evidence" value="ECO:0007669"/>
    <property type="project" value="UniProtKB-KW"/>
</dbReference>